<keyword evidence="3" id="KW-0732">Signal</keyword>
<protein>
    <recommendedName>
        <fullName evidence="4">WSC domain-containing protein</fullName>
    </recommendedName>
</protein>
<dbReference type="RefSeq" id="XP_064850374.1">
    <property type="nucleotide sequence ID" value="XM_064994302.1"/>
</dbReference>
<evidence type="ECO:0000256" key="3">
    <source>
        <dbReference type="SAM" id="SignalP"/>
    </source>
</evidence>
<evidence type="ECO:0000313" key="5">
    <source>
        <dbReference type="EMBL" id="GMM33374.1"/>
    </source>
</evidence>
<dbReference type="Proteomes" id="UP001360560">
    <property type="component" value="Unassembled WGS sequence"/>
</dbReference>
<feature type="region of interest" description="Disordered" evidence="1">
    <location>
        <begin position="121"/>
        <end position="143"/>
    </location>
</feature>
<accession>A0AAV5QG82</accession>
<comment type="caution">
    <text evidence="5">The sequence shown here is derived from an EMBL/GenBank/DDBJ whole genome shotgun (WGS) entry which is preliminary data.</text>
</comment>
<name>A0AAV5QG82_9ASCO</name>
<feature type="chain" id="PRO_5043663585" description="WSC domain-containing protein" evidence="3">
    <location>
        <begin position="30"/>
        <end position="451"/>
    </location>
</feature>
<feature type="compositionally biased region" description="Low complexity" evidence="1">
    <location>
        <begin position="276"/>
        <end position="292"/>
    </location>
</feature>
<sequence>MPTETMLSNRSFLPAWMIFLCLFIVRVSADISVCATKNTGTFSQSSQYQSNGLCINSCSGYAFAIVSYKDCYCSNYYPPSDTTEDLSTCEVDCPGYPSDKCAGNGAYGYILIGTASGTQSESSSTSSSSSSKSSSSSSAATKTTSSSSQKTSVVMVTSTSTATPTASNGETVTSLVVITKAESNTETTVVLLTTTMDDAGSSVQVVTSFITSVYTNGSQTVTEMSTEALATSSSATSFSTSLSTSLLSSSSSSSFSSSSSSSLASSTSSQQTSSAAAAAGSSSDSQKKSSSSFWDSPGKVGGTFASVGIIVLIIIGLILFFYIRHRYSQTHLVSAATPGGIIAPSVNNSSLMNTPMMEKSPRSRFLGGSSIVLRSESATAATLIPIPFGGDVDQRLDPGQMFYNNLGIDEASKKSISDENDYSRKFLRVANPDESDLGLRSLNSKESFVKE</sequence>
<dbReference type="PROSITE" id="PS51212">
    <property type="entry name" value="WSC"/>
    <property type="match status" value="1"/>
</dbReference>
<feature type="domain" description="WSC" evidence="4">
    <location>
        <begin position="28"/>
        <end position="113"/>
    </location>
</feature>
<feature type="transmembrane region" description="Helical" evidence="2">
    <location>
        <begin position="300"/>
        <end position="323"/>
    </location>
</feature>
<feature type="region of interest" description="Disordered" evidence="1">
    <location>
        <begin position="276"/>
        <end position="295"/>
    </location>
</feature>
<keyword evidence="2" id="KW-1133">Transmembrane helix</keyword>
<dbReference type="SMART" id="SM00321">
    <property type="entry name" value="WSC"/>
    <property type="match status" value="1"/>
</dbReference>
<evidence type="ECO:0000313" key="6">
    <source>
        <dbReference type="Proteomes" id="UP001360560"/>
    </source>
</evidence>
<dbReference type="GeneID" id="90071353"/>
<evidence type="ECO:0000259" key="4">
    <source>
        <dbReference type="PROSITE" id="PS51212"/>
    </source>
</evidence>
<keyword evidence="2" id="KW-0812">Transmembrane</keyword>
<reference evidence="5 6" key="1">
    <citation type="journal article" date="2023" name="Elife">
        <title>Identification of key yeast species and microbe-microbe interactions impacting larval growth of Drosophila in the wild.</title>
        <authorList>
            <person name="Mure A."/>
            <person name="Sugiura Y."/>
            <person name="Maeda R."/>
            <person name="Honda K."/>
            <person name="Sakurai N."/>
            <person name="Takahashi Y."/>
            <person name="Watada M."/>
            <person name="Katoh T."/>
            <person name="Gotoh A."/>
            <person name="Gotoh Y."/>
            <person name="Taniguchi I."/>
            <person name="Nakamura K."/>
            <person name="Hayashi T."/>
            <person name="Katayama T."/>
            <person name="Uemura T."/>
            <person name="Hattori Y."/>
        </authorList>
    </citation>
    <scope>NUCLEOTIDE SEQUENCE [LARGE SCALE GENOMIC DNA]</scope>
    <source>
        <strain evidence="5 6">SC-9</strain>
    </source>
</reference>
<dbReference type="Pfam" id="PF01822">
    <property type="entry name" value="WSC"/>
    <property type="match status" value="1"/>
</dbReference>
<proteinExistence type="predicted"/>
<gene>
    <name evidence="5" type="ORF">DASC09_006990</name>
</gene>
<dbReference type="AlphaFoldDB" id="A0AAV5QG82"/>
<feature type="signal peptide" evidence="3">
    <location>
        <begin position="1"/>
        <end position="29"/>
    </location>
</feature>
<dbReference type="EMBL" id="BTFZ01000001">
    <property type="protein sequence ID" value="GMM33374.1"/>
    <property type="molecule type" value="Genomic_DNA"/>
</dbReference>
<keyword evidence="2" id="KW-0472">Membrane</keyword>
<organism evidence="5 6">
    <name type="scientific">Saccharomycopsis crataegensis</name>
    <dbReference type="NCBI Taxonomy" id="43959"/>
    <lineage>
        <taxon>Eukaryota</taxon>
        <taxon>Fungi</taxon>
        <taxon>Dikarya</taxon>
        <taxon>Ascomycota</taxon>
        <taxon>Saccharomycotina</taxon>
        <taxon>Saccharomycetes</taxon>
        <taxon>Saccharomycopsidaceae</taxon>
        <taxon>Saccharomycopsis</taxon>
    </lineage>
</organism>
<evidence type="ECO:0000256" key="1">
    <source>
        <dbReference type="SAM" id="MobiDB-lite"/>
    </source>
</evidence>
<dbReference type="InterPro" id="IPR002889">
    <property type="entry name" value="WSC_carb-bd"/>
</dbReference>
<keyword evidence="6" id="KW-1185">Reference proteome</keyword>
<evidence type="ECO:0000256" key="2">
    <source>
        <dbReference type="SAM" id="Phobius"/>
    </source>
</evidence>